<name>A0A1T3P627_9ACTN</name>
<evidence type="ECO:0000313" key="3">
    <source>
        <dbReference type="Proteomes" id="UP000190037"/>
    </source>
</evidence>
<evidence type="ECO:0000313" key="2">
    <source>
        <dbReference type="EMBL" id="OPC84503.1"/>
    </source>
</evidence>
<feature type="region of interest" description="Disordered" evidence="1">
    <location>
        <begin position="1"/>
        <end position="66"/>
    </location>
</feature>
<gene>
    <name evidence="2" type="ORF">B4N89_29445</name>
</gene>
<dbReference type="EMBL" id="MWQN01000001">
    <property type="protein sequence ID" value="OPC84503.1"/>
    <property type="molecule type" value="Genomic_DNA"/>
</dbReference>
<accession>A0A1T3P627</accession>
<reference evidence="2 3" key="1">
    <citation type="submission" date="2017-03" db="EMBL/GenBank/DDBJ databases">
        <title>Draft genome sequence of Streptomyces scabrisporus NF3, endophyte isolated from Amphipterygium adstringens.</title>
        <authorList>
            <person name="Vazquez M."/>
            <person name="Ceapa C.D."/>
            <person name="Rodriguez Luna D."/>
            <person name="Sanchez Esquivel S."/>
        </authorList>
    </citation>
    <scope>NUCLEOTIDE SEQUENCE [LARGE SCALE GENOMIC DNA]</scope>
    <source>
        <strain evidence="2 3">NF3</strain>
    </source>
</reference>
<dbReference type="AlphaFoldDB" id="A0A1T3P627"/>
<comment type="caution">
    <text evidence="2">The sequence shown here is derived from an EMBL/GenBank/DDBJ whole genome shotgun (WGS) entry which is preliminary data.</text>
</comment>
<dbReference type="Proteomes" id="UP000190037">
    <property type="component" value="Unassembled WGS sequence"/>
</dbReference>
<keyword evidence="3" id="KW-1185">Reference proteome</keyword>
<dbReference type="STRING" id="159449.B4N89_29445"/>
<sequence>MYGSTPVTSRAPRSRSAKVASPLPQARSSTEADNPGSAANGPVSTSASTARTRGSCGLRYSAPWRA</sequence>
<proteinExistence type="predicted"/>
<evidence type="ECO:0000256" key="1">
    <source>
        <dbReference type="SAM" id="MobiDB-lite"/>
    </source>
</evidence>
<protein>
    <submittedName>
        <fullName evidence="2">Uncharacterized protein</fullName>
    </submittedName>
</protein>
<feature type="compositionally biased region" description="Low complexity" evidence="1">
    <location>
        <begin position="44"/>
        <end position="53"/>
    </location>
</feature>
<organism evidence="2 3">
    <name type="scientific">Embleya scabrispora</name>
    <dbReference type="NCBI Taxonomy" id="159449"/>
    <lineage>
        <taxon>Bacteria</taxon>
        <taxon>Bacillati</taxon>
        <taxon>Actinomycetota</taxon>
        <taxon>Actinomycetes</taxon>
        <taxon>Kitasatosporales</taxon>
        <taxon>Streptomycetaceae</taxon>
        <taxon>Embleya</taxon>
    </lineage>
</organism>